<gene>
    <name evidence="3" type="ORF">D3H35_27960</name>
</gene>
<protein>
    <submittedName>
        <fullName evidence="3">DUF624 domain-containing protein</fullName>
    </submittedName>
</protein>
<feature type="compositionally biased region" description="Acidic residues" evidence="1">
    <location>
        <begin position="240"/>
        <end position="249"/>
    </location>
</feature>
<feature type="transmembrane region" description="Helical" evidence="2">
    <location>
        <begin position="21"/>
        <end position="45"/>
    </location>
</feature>
<dbReference type="Pfam" id="PF04854">
    <property type="entry name" value="DUF624"/>
    <property type="match status" value="1"/>
</dbReference>
<feature type="transmembrane region" description="Helical" evidence="2">
    <location>
        <begin position="207"/>
        <end position="229"/>
    </location>
</feature>
<proteinExistence type="predicted"/>
<dbReference type="Proteomes" id="UP000266340">
    <property type="component" value="Unassembled WGS sequence"/>
</dbReference>
<feature type="transmembrane region" description="Helical" evidence="2">
    <location>
        <begin position="138"/>
        <end position="156"/>
    </location>
</feature>
<keyword evidence="2" id="KW-0472">Membrane</keyword>
<keyword evidence="4" id="KW-1185">Reference proteome</keyword>
<name>A0A398CCY5_9BACL</name>
<feature type="transmembrane region" description="Helical" evidence="2">
    <location>
        <begin position="177"/>
        <end position="201"/>
    </location>
</feature>
<feature type="transmembrane region" description="Helical" evidence="2">
    <location>
        <begin position="57"/>
        <end position="75"/>
    </location>
</feature>
<evidence type="ECO:0000313" key="4">
    <source>
        <dbReference type="Proteomes" id="UP000266340"/>
    </source>
</evidence>
<evidence type="ECO:0000313" key="3">
    <source>
        <dbReference type="EMBL" id="RIE00573.1"/>
    </source>
</evidence>
<dbReference type="InterPro" id="IPR006938">
    <property type="entry name" value="DUF624"/>
</dbReference>
<accession>A0A398CCY5</accession>
<keyword evidence="2" id="KW-0812">Transmembrane</keyword>
<organism evidence="3 4">
    <name type="scientific">Cohnella faecalis</name>
    <dbReference type="NCBI Taxonomy" id="2315694"/>
    <lineage>
        <taxon>Bacteria</taxon>
        <taxon>Bacillati</taxon>
        <taxon>Bacillota</taxon>
        <taxon>Bacilli</taxon>
        <taxon>Bacillales</taxon>
        <taxon>Paenibacillaceae</taxon>
        <taxon>Cohnella</taxon>
    </lineage>
</organism>
<dbReference type="EMBL" id="QXJM01000052">
    <property type="protein sequence ID" value="RIE00573.1"/>
    <property type="molecule type" value="Genomic_DNA"/>
</dbReference>
<evidence type="ECO:0000256" key="2">
    <source>
        <dbReference type="SAM" id="Phobius"/>
    </source>
</evidence>
<feature type="transmembrane region" description="Helical" evidence="2">
    <location>
        <begin position="107"/>
        <end position="126"/>
    </location>
</feature>
<sequence length="258" mass="29401">MEMRGLMGGFYKISEWIMRLAVTNVLWIICAFPFWFVMIGGFWALQSVTEDQVTSSLTQSVILLAIVSPFTFFPATSAMFSVARKWVLGDADVPLFKTFFRSYKQNFVQAMLGGIIYSVLMAVLIIDYKVYLSSMSGFGVIAYLFIALLVLLVISLHHFFSLLSHFHMKTFQLLKNAVVLTIGKPIRSLIMTIGTAAILMISYRFNFLIPFFFGSIIALFTFFNFNIVIQKMMIAKDSDSSDENEEPEIPENQRETKK</sequence>
<reference evidence="3 4" key="1">
    <citation type="submission" date="2018-09" db="EMBL/GenBank/DDBJ databases">
        <title>Cohnella cavernae sp. nov., isolated from a karst cave.</title>
        <authorList>
            <person name="Zhu H."/>
        </authorList>
    </citation>
    <scope>NUCLEOTIDE SEQUENCE [LARGE SCALE GENOMIC DNA]</scope>
    <source>
        <strain evidence="3 4">K2E09-144</strain>
    </source>
</reference>
<dbReference type="OrthoDB" id="2182676at2"/>
<evidence type="ECO:0000256" key="1">
    <source>
        <dbReference type="SAM" id="MobiDB-lite"/>
    </source>
</evidence>
<dbReference type="RefSeq" id="WP_119152394.1">
    <property type="nucleotide sequence ID" value="NZ_JBHSOV010000006.1"/>
</dbReference>
<feature type="region of interest" description="Disordered" evidence="1">
    <location>
        <begin position="237"/>
        <end position="258"/>
    </location>
</feature>
<keyword evidence="2" id="KW-1133">Transmembrane helix</keyword>
<comment type="caution">
    <text evidence="3">The sequence shown here is derived from an EMBL/GenBank/DDBJ whole genome shotgun (WGS) entry which is preliminary data.</text>
</comment>
<dbReference type="AlphaFoldDB" id="A0A398CCY5"/>